<evidence type="ECO:0000256" key="3">
    <source>
        <dbReference type="ARBA" id="ARBA00022794"/>
    </source>
</evidence>
<dbReference type="Pfam" id="PF07162">
    <property type="entry name" value="B9-C2"/>
    <property type="match status" value="1"/>
</dbReference>
<sequence length="181" mass="19741">MSAQLSVSVSGQIRSCTVKNSSDLFCKFAFQAGHEWTIISGIDDGVTQGARANLDNVAIWNYPIDIIFQAPRPSGWPQLIVAVYGENTFGNETVIGYGAAYVPMQPGVHDVNIPLFTRVPSTFTQKFASWFTGSMPETIQFNLIAGGDSREIIKTESNGFISVQFNTILTGLNKLDLIVKS</sequence>
<dbReference type="KEGG" id="tva:4774908"/>
<dbReference type="PANTHER" id="PTHR12968">
    <property type="entry name" value="B9 DOMAIN-CONTAINING"/>
    <property type="match status" value="1"/>
</dbReference>
<proteinExistence type="inferred from homology"/>
<dbReference type="RefSeq" id="XP_001329119.1">
    <property type="nucleotide sequence ID" value="XM_001329084.1"/>
</dbReference>
<dbReference type="STRING" id="5722.A2DRU9"/>
<evidence type="ECO:0000313" key="8">
    <source>
        <dbReference type="EMBL" id="EAY16896.1"/>
    </source>
</evidence>
<evidence type="ECO:0000256" key="2">
    <source>
        <dbReference type="ARBA" id="ARBA00022490"/>
    </source>
</evidence>
<evidence type="ECO:0000313" key="9">
    <source>
        <dbReference type="Proteomes" id="UP000001542"/>
    </source>
</evidence>
<keyword evidence="3" id="KW-0970">Cilium biogenesis/degradation</keyword>
<dbReference type="GO" id="GO:0060271">
    <property type="term" value="P:cilium assembly"/>
    <property type="evidence" value="ECO:0000318"/>
    <property type="project" value="GO_Central"/>
</dbReference>
<dbReference type="InParanoid" id="A2DRU9"/>
<dbReference type="VEuPathDB" id="TrichDB:TVAG_150470"/>
<keyword evidence="9" id="KW-1185">Reference proteome</keyword>
<organism evidence="8 9">
    <name type="scientific">Trichomonas vaginalis (strain ATCC PRA-98 / G3)</name>
    <dbReference type="NCBI Taxonomy" id="412133"/>
    <lineage>
        <taxon>Eukaryota</taxon>
        <taxon>Metamonada</taxon>
        <taxon>Parabasalia</taxon>
        <taxon>Trichomonadida</taxon>
        <taxon>Trichomonadidae</taxon>
        <taxon>Trichomonas</taxon>
    </lineage>
</organism>
<evidence type="ECO:0000256" key="1">
    <source>
        <dbReference type="ARBA" id="ARBA00004120"/>
    </source>
</evidence>
<dbReference type="Proteomes" id="UP000001542">
    <property type="component" value="Unassembled WGS sequence"/>
</dbReference>
<protein>
    <recommendedName>
        <fullName evidence="7">B9 domain-containing protein 1</fullName>
    </recommendedName>
</protein>
<dbReference type="eggNOG" id="KOG4027">
    <property type="taxonomic scope" value="Eukaryota"/>
</dbReference>
<comment type="similarity">
    <text evidence="6">Belongs to the B9D family.</text>
</comment>
<dbReference type="GO" id="GO:0036038">
    <property type="term" value="C:MKS complex"/>
    <property type="evidence" value="ECO:0000318"/>
    <property type="project" value="GO_Central"/>
</dbReference>
<comment type="subcellular location">
    <subcellularLocation>
        <location evidence="1">Cytoplasm</location>
        <location evidence="1">Cytoskeleton</location>
        <location evidence="1">Cilium basal body</location>
    </subcellularLocation>
</comment>
<dbReference type="PROSITE" id="PS51381">
    <property type="entry name" value="C2_B9"/>
    <property type="match status" value="1"/>
</dbReference>
<dbReference type="InterPro" id="IPR010796">
    <property type="entry name" value="C2_B9-type_dom"/>
</dbReference>
<dbReference type="EMBL" id="DS113237">
    <property type="protein sequence ID" value="EAY16896.1"/>
    <property type="molecule type" value="Genomic_DNA"/>
</dbReference>
<dbReference type="OMA" id="HEWTIIS"/>
<evidence type="ECO:0000256" key="6">
    <source>
        <dbReference type="ARBA" id="ARBA00038411"/>
    </source>
</evidence>
<evidence type="ECO:0000256" key="5">
    <source>
        <dbReference type="ARBA" id="ARBA00023273"/>
    </source>
</evidence>
<evidence type="ECO:0000256" key="4">
    <source>
        <dbReference type="ARBA" id="ARBA00023212"/>
    </source>
</evidence>
<evidence type="ECO:0000256" key="7">
    <source>
        <dbReference type="ARBA" id="ARBA00039274"/>
    </source>
</evidence>
<dbReference type="PANTHER" id="PTHR12968:SF1">
    <property type="entry name" value="B9 DOMAIN-CONTAINING PROTEIN 1"/>
    <property type="match status" value="1"/>
</dbReference>
<dbReference type="OrthoDB" id="431939at2759"/>
<name>A2DRU9_TRIV3</name>
<reference evidence="8" key="1">
    <citation type="submission" date="2006-10" db="EMBL/GenBank/DDBJ databases">
        <authorList>
            <person name="Amadeo P."/>
            <person name="Zhao Q."/>
            <person name="Wortman J."/>
            <person name="Fraser-Liggett C."/>
            <person name="Carlton J."/>
        </authorList>
    </citation>
    <scope>NUCLEOTIDE SEQUENCE</scope>
    <source>
        <strain evidence="8">G3</strain>
    </source>
</reference>
<gene>
    <name evidence="8" type="ORF">TVAG_150470</name>
</gene>
<reference evidence="8" key="2">
    <citation type="journal article" date="2007" name="Science">
        <title>Draft genome sequence of the sexually transmitted pathogen Trichomonas vaginalis.</title>
        <authorList>
            <person name="Carlton J.M."/>
            <person name="Hirt R.P."/>
            <person name="Silva J.C."/>
            <person name="Delcher A.L."/>
            <person name="Schatz M."/>
            <person name="Zhao Q."/>
            <person name="Wortman J.R."/>
            <person name="Bidwell S.L."/>
            <person name="Alsmark U.C.M."/>
            <person name="Besteiro S."/>
            <person name="Sicheritz-Ponten T."/>
            <person name="Noel C.J."/>
            <person name="Dacks J.B."/>
            <person name="Foster P.G."/>
            <person name="Simillion C."/>
            <person name="Van de Peer Y."/>
            <person name="Miranda-Saavedra D."/>
            <person name="Barton G.J."/>
            <person name="Westrop G.D."/>
            <person name="Mueller S."/>
            <person name="Dessi D."/>
            <person name="Fiori P.L."/>
            <person name="Ren Q."/>
            <person name="Paulsen I."/>
            <person name="Zhang H."/>
            <person name="Bastida-Corcuera F.D."/>
            <person name="Simoes-Barbosa A."/>
            <person name="Brown M.T."/>
            <person name="Hayes R.D."/>
            <person name="Mukherjee M."/>
            <person name="Okumura C.Y."/>
            <person name="Schneider R."/>
            <person name="Smith A.J."/>
            <person name="Vanacova S."/>
            <person name="Villalvazo M."/>
            <person name="Haas B.J."/>
            <person name="Pertea M."/>
            <person name="Feldblyum T.V."/>
            <person name="Utterback T.R."/>
            <person name="Shu C.L."/>
            <person name="Osoegawa K."/>
            <person name="de Jong P.J."/>
            <person name="Hrdy I."/>
            <person name="Horvathova L."/>
            <person name="Zubacova Z."/>
            <person name="Dolezal P."/>
            <person name="Malik S.B."/>
            <person name="Logsdon J.M. Jr."/>
            <person name="Henze K."/>
            <person name="Gupta A."/>
            <person name="Wang C.C."/>
            <person name="Dunne R.L."/>
            <person name="Upcroft J.A."/>
            <person name="Upcroft P."/>
            <person name="White O."/>
            <person name="Salzberg S.L."/>
            <person name="Tang P."/>
            <person name="Chiu C.-H."/>
            <person name="Lee Y.-S."/>
            <person name="Embley T.M."/>
            <person name="Coombs G.H."/>
            <person name="Mottram J.C."/>
            <person name="Tachezy J."/>
            <person name="Fraser-Liggett C.M."/>
            <person name="Johnson P.J."/>
        </authorList>
    </citation>
    <scope>NUCLEOTIDE SEQUENCE [LARGE SCALE GENOMIC DNA]</scope>
    <source>
        <strain evidence="8">G3</strain>
    </source>
</reference>
<keyword evidence="5" id="KW-0966">Cell projection</keyword>
<dbReference type="AlphaFoldDB" id="A2DRU9"/>
<dbReference type="VEuPathDB" id="TrichDB:TVAGG3_0978690"/>
<keyword evidence="2" id="KW-0963">Cytoplasm</keyword>
<keyword evidence="4" id="KW-0206">Cytoskeleton</keyword>
<accession>A2DRU9</accession>